<evidence type="ECO:0000256" key="1">
    <source>
        <dbReference type="SAM" id="MobiDB-lite"/>
    </source>
</evidence>
<dbReference type="AlphaFoldDB" id="A0A077X3J8"/>
<name>A0A077X3J8_9FUNG</name>
<dbReference type="EMBL" id="LK023385">
    <property type="protein sequence ID" value="CDS14029.1"/>
    <property type="molecule type" value="Genomic_DNA"/>
</dbReference>
<proteinExistence type="predicted"/>
<sequence length="89" mass="10004">MPGPGTFFAIGAAGVAGASAFANRHHKKKDDLGQDNMTPHAMGRRRSKGTENDFYEPRKQAEYYWRRDNGINLSHNSDIHFPSGRRDSK</sequence>
<accession>A0A077X3J8</accession>
<reference evidence="2" key="1">
    <citation type="journal article" date="2014" name="Genome Announc.">
        <title>De novo whole-genome sequence and genome annotation of Lichtheimia ramosa.</title>
        <authorList>
            <person name="Linde J."/>
            <person name="Schwartze V."/>
            <person name="Binder U."/>
            <person name="Lass-Florl C."/>
            <person name="Voigt K."/>
            <person name="Horn F."/>
        </authorList>
    </citation>
    <scope>NUCLEOTIDE SEQUENCE</scope>
    <source>
        <strain evidence="2">JMRC FSU:6197</strain>
    </source>
</reference>
<evidence type="ECO:0000313" key="2">
    <source>
        <dbReference type="EMBL" id="CDS14029.1"/>
    </source>
</evidence>
<feature type="region of interest" description="Disordered" evidence="1">
    <location>
        <begin position="25"/>
        <end position="55"/>
    </location>
</feature>
<protein>
    <submittedName>
        <fullName evidence="2">Uncharacterized protein</fullName>
    </submittedName>
</protein>
<gene>
    <name evidence="2" type="ORF">LRAMOSA06200</name>
</gene>
<organism evidence="2">
    <name type="scientific">Lichtheimia ramosa</name>
    <dbReference type="NCBI Taxonomy" id="688394"/>
    <lineage>
        <taxon>Eukaryota</taxon>
        <taxon>Fungi</taxon>
        <taxon>Fungi incertae sedis</taxon>
        <taxon>Mucoromycota</taxon>
        <taxon>Mucoromycotina</taxon>
        <taxon>Mucoromycetes</taxon>
        <taxon>Mucorales</taxon>
        <taxon>Lichtheimiaceae</taxon>
        <taxon>Lichtheimia</taxon>
    </lineage>
</organism>
<dbReference type="OrthoDB" id="2384350at2759"/>